<gene>
    <name evidence="1" type="ORF">E2562_002009</name>
</gene>
<sequence>MKQVTLLPIHFETTARRGRSCSYIPPGVRAQMCEASFCVRLEIGWKGRESTPACAFGLRAAAAPSAAVKAAAGWHESSGPSAASS</sequence>
<evidence type="ECO:0000313" key="1">
    <source>
        <dbReference type="EMBL" id="KAF0894721.1"/>
    </source>
</evidence>
<comment type="caution">
    <text evidence="1">The sequence shown here is derived from an EMBL/GenBank/DDBJ whole genome shotgun (WGS) entry which is preliminary data.</text>
</comment>
<organism evidence="1 2">
    <name type="scientific">Oryza meyeriana var. granulata</name>
    <dbReference type="NCBI Taxonomy" id="110450"/>
    <lineage>
        <taxon>Eukaryota</taxon>
        <taxon>Viridiplantae</taxon>
        <taxon>Streptophyta</taxon>
        <taxon>Embryophyta</taxon>
        <taxon>Tracheophyta</taxon>
        <taxon>Spermatophyta</taxon>
        <taxon>Magnoliopsida</taxon>
        <taxon>Liliopsida</taxon>
        <taxon>Poales</taxon>
        <taxon>Poaceae</taxon>
        <taxon>BOP clade</taxon>
        <taxon>Oryzoideae</taxon>
        <taxon>Oryzeae</taxon>
        <taxon>Oryzinae</taxon>
        <taxon>Oryza</taxon>
        <taxon>Oryza meyeriana</taxon>
    </lineage>
</organism>
<evidence type="ECO:0000313" key="2">
    <source>
        <dbReference type="Proteomes" id="UP000479710"/>
    </source>
</evidence>
<name>A0A6G1C3W9_9ORYZ</name>
<keyword evidence="2" id="KW-1185">Reference proteome</keyword>
<proteinExistence type="predicted"/>
<reference evidence="1 2" key="1">
    <citation type="submission" date="2019-11" db="EMBL/GenBank/DDBJ databases">
        <title>Whole genome sequence of Oryza granulata.</title>
        <authorList>
            <person name="Li W."/>
        </authorList>
    </citation>
    <scope>NUCLEOTIDE SEQUENCE [LARGE SCALE GENOMIC DNA]</scope>
    <source>
        <strain evidence="2">cv. Menghai</strain>
        <tissue evidence="1">Leaf</tissue>
    </source>
</reference>
<protein>
    <submittedName>
        <fullName evidence="1">Uncharacterized protein</fullName>
    </submittedName>
</protein>
<dbReference type="EMBL" id="SPHZ02000010">
    <property type="protein sequence ID" value="KAF0894721.1"/>
    <property type="molecule type" value="Genomic_DNA"/>
</dbReference>
<dbReference type="AlphaFoldDB" id="A0A6G1C3W9"/>
<accession>A0A6G1C3W9</accession>
<dbReference type="Proteomes" id="UP000479710">
    <property type="component" value="Unassembled WGS sequence"/>
</dbReference>